<evidence type="ECO:0000256" key="4">
    <source>
        <dbReference type="ARBA" id="ARBA00022825"/>
    </source>
</evidence>
<protein>
    <submittedName>
        <fullName evidence="8">Carboxyl-terminal processing protease</fullName>
    </submittedName>
</protein>
<dbReference type="PANTHER" id="PTHR32060">
    <property type="entry name" value="TAIL-SPECIFIC PROTEASE"/>
    <property type="match status" value="1"/>
</dbReference>
<dbReference type="Proteomes" id="UP000199433">
    <property type="component" value="Unassembled WGS sequence"/>
</dbReference>
<evidence type="ECO:0000313" key="9">
    <source>
        <dbReference type="Proteomes" id="UP000199433"/>
    </source>
</evidence>
<accession>A0A1G9DHZ9</accession>
<dbReference type="InterPro" id="IPR036366">
    <property type="entry name" value="PGBDSf"/>
</dbReference>
<dbReference type="SUPFAM" id="SSF50156">
    <property type="entry name" value="PDZ domain-like"/>
    <property type="match status" value="1"/>
</dbReference>
<organism evidence="8 9">
    <name type="scientific">Alkalibacterium thalassium</name>
    <dbReference type="NCBI Taxonomy" id="426701"/>
    <lineage>
        <taxon>Bacteria</taxon>
        <taxon>Bacillati</taxon>
        <taxon>Bacillota</taxon>
        <taxon>Bacilli</taxon>
        <taxon>Lactobacillales</taxon>
        <taxon>Carnobacteriaceae</taxon>
        <taxon>Alkalibacterium</taxon>
    </lineage>
</organism>
<dbReference type="SMART" id="SM00228">
    <property type="entry name" value="PDZ"/>
    <property type="match status" value="1"/>
</dbReference>
<dbReference type="Gene3D" id="2.30.42.10">
    <property type="match status" value="1"/>
</dbReference>
<dbReference type="NCBIfam" id="TIGR00225">
    <property type="entry name" value="prc"/>
    <property type="match status" value="1"/>
</dbReference>
<dbReference type="SUPFAM" id="SSF52096">
    <property type="entry name" value="ClpP/crotonase"/>
    <property type="match status" value="1"/>
</dbReference>
<evidence type="ECO:0000256" key="6">
    <source>
        <dbReference type="SAM" id="Phobius"/>
    </source>
</evidence>
<dbReference type="InterPro" id="IPR001478">
    <property type="entry name" value="PDZ"/>
</dbReference>
<evidence type="ECO:0000256" key="1">
    <source>
        <dbReference type="ARBA" id="ARBA00009179"/>
    </source>
</evidence>
<dbReference type="InterPro" id="IPR004447">
    <property type="entry name" value="Peptidase_S41A"/>
</dbReference>
<keyword evidence="2 5" id="KW-0645">Protease</keyword>
<keyword evidence="6" id="KW-1133">Transmembrane helix</keyword>
<dbReference type="InterPro" id="IPR055210">
    <property type="entry name" value="CtpA/B_N"/>
</dbReference>
<dbReference type="InterPro" id="IPR041489">
    <property type="entry name" value="PDZ_6"/>
</dbReference>
<dbReference type="PROSITE" id="PS50106">
    <property type="entry name" value="PDZ"/>
    <property type="match status" value="1"/>
</dbReference>
<name>A0A1G9DHZ9_9LACT</name>
<dbReference type="CDD" id="cd07560">
    <property type="entry name" value="Peptidase_S41_CPP"/>
    <property type="match status" value="1"/>
</dbReference>
<dbReference type="GO" id="GO:0030288">
    <property type="term" value="C:outer membrane-bounded periplasmic space"/>
    <property type="evidence" value="ECO:0007669"/>
    <property type="project" value="TreeGrafter"/>
</dbReference>
<feature type="transmembrane region" description="Helical" evidence="6">
    <location>
        <begin position="16"/>
        <end position="41"/>
    </location>
</feature>
<dbReference type="GO" id="GO:0006508">
    <property type="term" value="P:proteolysis"/>
    <property type="evidence" value="ECO:0007669"/>
    <property type="project" value="UniProtKB-KW"/>
</dbReference>
<dbReference type="AlphaFoldDB" id="A0A1G9DHZ9"/>
<dbReference type="Pfam" id="PF01471">
    <property type="entry name" value="PG_binding_1"/>
    <property type="match status" value="1"/>
</dbReference>
<dbReference type="InterPro" id="IPR036034">
    <property type="entry name" value="PDZ_sf"/>
</dbReference>
<evidence type="ECO:0000256" key="5">
    <source>
        <dbReference type="RuleBase" id="RU004404"/>
    </source>
</evidence>
<dbReference type="InterPro" id="IPR036365">
    <property type="entry name" value="PGBD-like_sf"/>
</dbReference>
<dbReference type="GO" id="GO:0004175">
    <property type="term" value="F:endopeptidase activity"/>
    <property type="evidence" value="ECO:0007669"/>
    <property type="project" value="TreeGrafter"/>
</dbReference>
<reference evidence="9" key="1">
    <citation type="submission" date="2016-10" db="EMBL/GenBank/DDBJ databases">
        <authorList>
            <person name="Varghese N."/>
            <person name="Submissions S."/>
        </authorList>
    </citation>
    <scope>NUCLEOTIDE SEQUENCE [LARGE SCALE GENOMIC DNA]</scope>
    <source>
        <strain evidence="9">DSM 19181</strain>
    </source>
</reference>
<dbReference type="Gene3D" id="1.10.101.10">
    <property type="entry name" value="PGBD-like superfamily/PGBD"/>
    <property type="match status" value="1"/>
</dbReference>
<dbReference type="Pfam" id="PF17820">
    <property type="entry name" value="PDZ_6"/>
    <property type="match status" value="1"/>
</dbReference>
<dbReference type="InterPro" id="IPR005151">
    <property type="entry name" value="Tail-specific_protease"/>
</dbReference>
<dbReference type="InterPro" id="IPR029045">
    <property type="entry name" value="ClpP/crotonase-like_dom_sf"/>
</dbReference>
<dbReference type="Gene3D" id="3.30.750.44">
    <property type="match status" value="1"/>
</dbReference>
<evidence type="ECO:0000256" key="3">
    <source>
        <dbReference type="ARBA" id="ARBA00022801"/>
    </source>
</evidence>
<dbReference type="GO" id="GO:0008236">
    <property type="term" value="F:serine-type peptidase activity"/>
    <property type="evidence" value="ECO:0007669"/>
    <property type="project" value="UniProtKB-KW"/>
</dbReference>
<evidence type="ECO:0000259" key="7">
    <source>
        <dbReference type="PROSITE" id="PS50106"/>
    </source>
</evidence>
<dbReference type="RefSeq" id="WP_091268157.1">
    <property type="nucleotide sequence ID" value="NZ_FNFK01000045.1"/>
</dbReference>
<proteinExistence type="inferred from homology"/>
<keyword evidence="6" id="KW-0472">Membrane</keyword>
<evidence type="ECO:0000313" key="8">
    <source>
        <dbReference type="EMBL" id="SDK63481.1"/>
    </source>
</evidence>
<dbReference type="PANTHER" id="PTHR32060:SF30">
    <property type="entry name" value="CARBOXY-TERMINAL PROCESSING PROTEASE CTPA"/>
    <property type="match status" value="1"/>
</dbReference>
<dbReference type="STRING" id="426701.SAMN04488098_104516"/>
<comment type="similarity">
    <text evidence="1 5">Belongs to the peptidase S41A family.</text>
</comment>
<feature type="domain" description="PDZ" evidence="7">
    <location>
        <begin position="118"/>
        <end position="186"/>
    </location>
</feature>
<keyword evidence="3 5" id="KW-0378">Hydrolase</keyword>
<dbReference type="Pfam" id="PF22694">
    <property type="entry name" value="CtpB_N-like"/>
    <property type="match status" value="1"/>
</dbReference>
<dbReference type="Pfam" id="PF03572">
    <property type="entry name" value="Peptidase_S41"/>
    <property type="match status" value="1"/>
</dbReference>
<evidence type="ECO:0000256" key="2">
    <source>
        <dbReference type="ARBA" id="ARBA00022670"/>
    </source>
</evidence>
<dbReference type="SUPFAM" id="SSF47090">
    <property type="entry name" value="PGBD-like"/>
    <property type="match status" value="1"/>
</dbReference>
<gene>
    <name evidence="8" type="ORF">SAMN04488098_104516</name>
</gene>
<dbReference type="EMBL" id="FNFK01000045">
    <property type="protein sequence ID" value="SDK63481.1"/>
    <property type="molecule type" value="Genomic_DNA"/>
</dbReference>
<keyword evidence="6" id="KW-0812">Transmembrane</keyword>
<dbReference type="OrthoDB" id="9812068at2"/>
<keyword evidence="4 5" id="KW-0720">Serine protease</keyword>
<sequence>MQHEPDSQKETRKVSLSLYIGSLLIVLVVAIAGTALGLSYFGDAAEESDHSETETVLDFTDEETTQLVDFQPIEEMYSILMTQHLEEIDSQTLIEGALEGMADAVGDPYTEYIDEVEATSMDEDIQGSFEGIGAEVMKEGEYVRIVSPIAGSPAEEAGLMPNDYIVEVDNESVADLNINEAVSLIRGPQGSDVELLILRGDNMFNITLTRGSIPVESVRYELDEDNPTIGYVHITNFNLPTYEELVEAIEELEDKGAEQFIFDVRGNPGGLLNSAIRISNIFVEDGDPIMQSQGRDEEPFIYVADSGEYGDFKFDQQAVLLIDGGSASASEILAGAMSQSADIPLIGTPTFGKGTIQNILPLSSDGEVKFTAGRWLTADGDWVTEEPIQPDIEVEMPEYQNFLIINPEETYQEGDVSEEIENINGILDALGYDIGEVDNSFDTETQAAVKSFQEENDLDADGVVSGTTASVLIEALRELINENDTQYDRAVDFLLNNE</sequence>
<dbReference type="SMART" id="SM00245">
    <property type="entry name" value="TSPc"/>
    <property type="match status" value="1"/>
</dbReference>
<keyword evidence="9" id="KW-1185">Reference proteome</keyword>
<dbReference type="CDD" id="cd06782">
    <property type="entry name" value="cpPDZ_CPP-like"/>
    <property type="match status" value="1"/>
</dbReference>
<dbReference type="GO" id="GO:0007165">
    <property type="term" value="P:signal transduction"/>
    <property type="evidence" value="ECO:0007669"/>
    <property type="project" value="TreeGrafter"/>
</dbReference>
<dbReference type="Gene3D" id="3.90.226.10">
    <property type="entry name" value="2-enoyl-CoA Hydratase, Chain A, domain 1"/>
    <property type="match status" value="1"/>
</dbReference>
<dbReference type="InterPro" id="IPR002477">
    <property type="entry name" value="Peptidoglycan-bd-like"/>
</dbReference>
<dbReference type="FunFam" id="2.30.42.10:FF:000063">
    <property type="entry name" value="Peptidase, S41 family"/>
    <property type="match status" value="1"/>
</dbReference>